<reference evidence="6" key="1">
    <citation type="submission" date="2020-08" db="EMBL/GenBank/DDBJ databases">
        <title>Genome public.</title>
        <authorList>
            <person name="Liu C."/>
            <person name="Sun Q."/>
        </authorList>
    </citation>
    <scope>NUCLEOTIDE SEQUENCE</scope>
    <source>
        <strain evidence="6">NSJ-40</strain>
    </source>
</reference>
<name>A0A926D988_9FIRM</name>
<evidence type="ECO:0000256" key="3">
    <source>
        <dbReference type="HAMAP-Rule" id="MF_00272"/>
    </source>
</evidence>
<dbReference type="HAMAP" id="MF_00272">
    <property type="entry name" value="GcvH"/>
    <property type="match status" value="1"/>
</dbReference>
<comment type="cofactor">
    <cofactor evidence="3">
        <name>(R)-lipoate</name>
        <dbReference type="ChEBI" id="CHEBI:83088"/>
    </cofactor>
    <text evidence="3">Binds 1 lipoyl cofactor covalently.</text>
</comment>
<dbReference type="InterPro" id="IPR003016">
    <property type="entry name" value="2-oxoA_DH_lipoyl-BS"/>
</dbReference>
<dbReference type="PANTHER" id="PTHR11715:SF3">
    <property type="entry name" value="GLYCINE CLEAVAGE SYSTEM H PROTEIN-RELATED"/>
    <property type="match status" value="1"/>
</dbReference>
<comment type="similarity">
    <text evidence="1 3">Belongs to the GcvH family.</text>
</comment>
<evidence type="ECO:0000313" key="7">
    <source>
        <dbReference type="Proteomes" id="UP000651482"/>
    </source>
</evidence>
<proteinExistence type="inferred from homology"/>
<dbReference type="GO" id="GO:0005829">
    <property type="term" value="C:cytosol"/>
    <property type="evidence" value="ECO:0007669"/>
    <property type="project" value="TreeGrafter"/>
</dbReference>
<dbReference type="RefSeq" id="WP_249317942.1">
    <property type="nucleotide sequence ID" value="NZ_JACRSN010000002.1"/>
</dbReference>
<evidence type="ECO:0000256" key="2">
    <source>
        <dbReference type="ARBA" id="ARBA00022823"/>
    </source>
</evidence>
<dbReference type="GO" id="GO:0009249">
    <property type="term" value="P:protein lipoylation"/>
    <property type="evidence" value="ECO:0007669"/>
    <property type="project" value="TreeGrafter"/>
</dbReference>
<feature type="domain" description="Lipoyl-binding" evidence="5">
    <location>
        <begin position="23"/>
        <end position="104"/>
    </location>
</feature>
<evidence type="ECO:0000256" key="4">
    <source>
        <dbReference type="PIRSR" id="PIRSR617453-50"/>
    </source>
</evidence>
<keyword evidence="7" id="KW-1185">Reference proteome</keyword>
<dbReference type="InterPro" id="IPR017453">
    <property type="entry name" value="GCV_H_sub"/>
</dbReference>
<dbReference type="PROSITE" id="PS50968">
    <property type="entry name" value="BIOTINYL_LIPOYL"/>
    <property type="match status" value="1"/>
</dbReference>
<dbReference type="NCBIfam" id="TIGR00527">
    <property type="entry name" value="gcvH"/>
    <property type="match status" value="1"/>
</dbReference>
<dbReference type="PANTHER" id="PTHR11715">
    <property type="entry name" value="GLYCINE CLEAVAGE SYSTEM H PROTEIN"/>
    <property type="match status" value="1"/>
</dbReference>
<dbReference type="GO" id="GO:0005960">
    <property type="term" value="C:glycine cleavage complex"/>
    <property type="evidence" value="ECO:0007669"/>
    <property type="project" value="InterPro"/>
</dbReference>
<comment type="caution">
    <text evidence="6">The sequence shown here is derived from an EMBL/GenBank/DDBJ whole genome shotgun (WGS) entry which is preliminary data.</text>
</comment>
<dbReference type="InterPro" id="IPR011053">
    <property type="entry name" value="Single_hybrid_motif"/>
</dbReference>
<comment type="subunit">
    <text evidence="3">The glycine cleavage system is composed of four proteins: P, T, L and H.</text>
</comment>
<dbReference type="Gene3D" id="2.40.50.100">
    <property type="match status" value="1"/>
</dbReference>
<dbReference type="AlphaFoldDB" id="A0A926D988"/>
<sequence length="126" mass="13871">MSKILENLLYTESHEWVKLEDGKAKIGITDHAQESLGDIVFLNLPEDGDPVTAGESFCDVESVKAVSDIYSPVTGTICAVNDALADSPELLNEDPYAAWICEIKDITDKESFLSPAEYEAFLQKED</sequence>
<evidence type="ECO:0000256" key="1">
    <source>
        <dbReference type="ARBA" id="ARBA00009249"/>
    </source>
</evidence>
<feature type="modified residue" description="N6-lipoyllysine" evidence="3 4">
    <location>
        <position position="64"/>
    </location>
</feature>
<dbReference type="InterPro" id="IPR000089">
    <property type="entry name" value="Biotin_lipoyl"/>
</dbReference>
<evidence type="ECO:0000313" key="6">
    <source>
        <dbReference type="EMBL" id="MBC8532725.1"/>
    </source>
</evidence>
<gene>
    <name evidence="3 6" type="primary">gcvH</name>
    <name evidence="6" type="ORF">IAG03_01645</name>
</gene>
<keyword evidence="2 3" id="KW-0450">Lipoyl</keyword>
<dbReference type="Proteomes" id="UP000651482">
    <property type="component" value="Unassembled WGS sequence"/>
</dbReference>
<dbReference type="SUPFAM" id="SSF51230">
    <property type="entry name" value="Single hybrid motif"/>
    <property type="match status" value="1"/>
</dbReference>
<dbReference type="InterPro" id="IPR033753">
    <property type="entry name" value="GCV_H/Fam206"/>
</dbReference>
<evidence type="ECO:0000259" key="5">
    <source>
        <dbReference type="PROSITE" id="PS50968"/>
    </source>
</evidence>
<dbReference type="Pfam" id="PF01597">
    <property type="entry name" value="GCV_H"/>
    <property type="match status" value="1"/>
</dbReference>
<accession>A0A926D988</accession>
<dbReference type="GO" id="GO:0019464">
    <property type="term" value="P:glycine decarboxylation via glycine cleavage system"/>
    <property type="evidence" value="ECO:0007669"/>
    <property type="project" value="UniProtKB-UniRule"/>
</dbReference>
<comment type="function">
    <text evidence="3">The glycine cleavage system catalyzes the degradation of glycine. The H protein shuttles the methylamine group of glycine from the P protein to the T protein.</text>
</comment>
<dbReference type="CDD" id="cd06848">
    <property type="entry name" value="GCS_H"/>
    <property type="match status" value="1"/>
</dbReference>
<dbReference type="InterPro" id="IPR002930">
    <property type="entry name" value="GCV_H"/>
</dbReference>
<protein>
    <recommendedName>
        <fullName evidence="3">Glycine cleavage system H protein</fullName>
    </recommendedName>
</protein>
<dbReference type="PROSITE" id="PS00189">
    <property type="entry name" value="LIPOYL"/>
    <property type="match status" value="1"/>
</dbReference>
<dbReference type="EMBL" id="JACRSN010000002">
    <property type="protein sequence ID" value="MBC8532725.1"/>
    <property type="molecule type" value="Genomic_DNA"/>
</dbReference>
<dbReference type="NCBIfam" id="NF002270">
    <property type="entry name" value="PRK01202.1"/>
    <property type="match status" value="1"/>
</dbReference>
<organism evidence="6 7">
    <name type="scientific">Yeguia hominis</name>
    <dbReference type="NCBI Taxonomy" id="2763662"/>
    <lineage>
        <taxon>Bacteria</taxon>
        <taxon>Bacillati</taxon>
        <taxon>Bacillota</taxon>
        <taxon>Clostridia</taxon>
        <taxon>Eubacteriales</taxon>
        <taxon>Yeguiaceae</taxon>
        <taxon>Yeguia</taxon>
    </lineage>
</organism>